<evidence type="ECO:0000313" key="7">
    <source>
        <dbReference type="EMBL" id="NYD52600.1"/>
    </source>
</evidence>
<comment type="cofactor">
    <cofactor evidence="1">
        <name>pyridoxal 5'-phosphate</name>
        <dbReference type="ChEBI" id="CHEBI:597326"/>
    </cofactor>
</comment>
<gene>
    <name evidence="7" type="ORF">BJY14_008583</name>
</gene>
<dbReference type="InterPro" id="IPR027278">
    <property type="entry name" value="ACCD_DCysDesulf"/>
</dbReference>
<protein>
    <submittedName>
        <fullName evidence="7">1-aminocyclopropane-1-carboxylate deaminase</fullName>
        <ecNumber evidence="7">3.5.99.7</ecNumber>
    </submittedName>
</protein>
<keyword evidence="7" id="KW-0378">Hydrolase</keyword>
<dbReference type="InterPro" id="IPR036052">
    <property type="entry name" value="TrpB-like_PALP_sf"/>
</dbReference>
<evidence type="ECO:0000256" key="1">
    <source>
        <dbReference type="ARBA" id="ARBA00001933"/>
    </source>
</evidence>
<feature type="domain" description="Tryptophan synthase beta chain-like PALP" evidence="6">
    <location>
        <begin position="9"/>
        <end position="275"/>
    </location>
</feature>
<keyword evidence="8" id="KW-1185">Reference proteome</keyword>
<organism evidence="7 8">
    <name type="scientific">Actinomadura luteofluorescens</name>
    <dbReference type="NCBI Taxonomy" id="46163"/>
    <lineage>
        <taxon>Bacteria</taxon>
        <taxon>Bacillati</taxon>
        <taxon>Actinomycetota</taxon>
        <taxon>Actinomycetes</taxon>
        <taxon>Streptosporangiales</taxon>
        <taxon>Thermomonosporaceae</taxon>
        <taxon>Actinomadura</taxon>
    </lineage>
</organism>
<name>A0A7Y9JKR2_9ACTN</name>
<keyword evidence="3 5" id="KW-0663">Pyridoxal phosphate</keyword>
<evidence type="ECO:0000259" key="6">
    <source>
        <dbReference type="Pfam" id="PF00291"/>
    </source>
</evidence>
<dbReference type="GO" id="GO:0008660">
    <property type="term" value="F:1-aminocyclopropane-1-carboxylate deaminase activity"/>
    <property type="evidence" value="ECO:0007669"/>
    <property type="project" value="UniProtKB-EC"/>
</dbReference>
<feature type="active site" description="Nucleophile" evidence="4">
    <location>
        <position position="57"/>
    </location>
</feature>
<dbReference type="PANTHER" id="PTHR43780">
    <property type="entry name" value="1-AMINOCYCLOPROPANE-1-CARBOXYLATE DEAMINASE-RELATED"/>
    <property type="match status" value="1"/>
</dbReference>
<evidence type="ECO:0000313" key="8">
    <source>
        <dbReference type="Proteomes" id="UP000529783"/>
    </source>
</evidence>
<evidence type="ECO:0000256" key="2">
    <source>
        <dbReference type="ARBA" id="ARBA00008639"/>
    </source>
</evidence>
<evidence type="ECO:0000256" key="4">
    <source>
        <dbReference type="PIRSR" id="PIRSR006278-1"/>
    </source>
</evidence>
<dbReference type="PIRSF" id="PIRSF006278">
    <property type="entry name" value="ACCD_DCysDesulf"/>
    <property type="match status" value="1"/>
</dbReference>
<sequence length="275" mass="29702">MVELADERAARRGLRLFLKRDDLIHPELPGNKWRKLRHNIGPARGHGTLLTFGGAYSNHIRAVAAAGRIHGFATIGVIRGEEHLPLNDTLARAESMGMRLAYMDRATYRRKHEPDVVEALRERWGGFYLLPEGGSNAAAVRGCAELGAEVPGFDVVCCPCGTGGTLAGLAAGLAPGQRAVGFSVLRGGFMTGEVARLQRETYGERRGDWSVEDGFHFGGYARTAPELDAFADDFAGRHGIVLDRIYTAKMMFGVLALAERGAFPEGARILAVITG</sequence>
<dbReference type="GO" id="GO:1901605">
    <property type="term" value="P:alpha-amino acid metabolic process"/>
    <property type="evidence" value="ECO:0007669"/>
    <property type="project" value="UniProtKB-ARBA"/>
</dbReference>
<dbReference type="EC" id="3.5.99.7" evidence="7"/>
<dbReference type="EMBL" id="JACCBA010000001">
    <property type="protein sequence ID" value="NYD52600.1"/>
    <property type="molecule type" value="Genomic_DNA"/>
</dbReference>
<evidence type="ECO:0000256" key="3">
    <source>
        <dbReference type="ARBA" id="ARBA00022898"/>
    </source>
</evidence>
<comment type="similarity">
    <text evidence="2">Belongs to the ACC deaminase/D-cysteine desulfhydrase family.</text>
</comment>
<comment type="caution">
    <text evidence="7">The sequence shown here is derived from an EMBL/GenBank/DDBJ whole genome shotgun (WGS) entry which is preliminary data.</text>
</comment>
<feature type="modified residue" description="N6-(pyridoxal phosphate)lysine" evidence="5">
    <location>
        <position position="32"/>
    </location>
</feature>
<dbReference type="AlphaFoldDB" id="A0A7Y9JKR2"/>
<dbReference type="SUPFAM" id="SSF53686">
    <property type="entry name" value="Tryptophan synthase beta subunit-like PLP-dependent enzymes"/>
    <property type="match status" value="1"/>
</dbReference>
<dbReference type="InterPro" id="IPR001926">
    <property type="entry name" value="TrpB-like_PALP"/>
</dbReference>
<dbReference type="Pfam" id="PF00291">
    <property type="entry name" value="PALP"/>
    <property type="match status" value="1"/>
</dbReference>
<accession>A0A7Y9JKR2</accession>
<dbReference type="GO" id="GO:0019148">
    <property type="term" value="F:D-cysteine desulfhydrase activity"/>
    <property type="evidence" value="ECO:0007669"/>
    <property type="project" value="TreeGrafter"/>
</dbReference>
<proteinExistence type="inferred from homology"/>
<dbReference type="Gene3D" id="3.40.50.1100">
    <property type="match status" value="2"/>
</dbReference>
<evidence type="ECO:0000256" key="5">
    <source>
        <dbReference type="PIRSR" id="PIRSR006278-2"/>
    </source>
</evidence>
<reference evidence="7 8" key="1">
    <citation type="submission" date="2020-07" db="EMBL/GenBank/DDBJ databases">
        <title>Sequencing the genomes of 1000 actinobacteria strains.</title>
        <authorList>
            <person name="Klenk H.-P."/>
        </authorList>
    </citation>
    <scope>NUCLEOTIDE SEQUENCE [LARGE SCALE GENOMIC DNA]</scope>
    <source>
        <strain evidence="7 8">DSM 40398</strain>
    </source>
</reference>
<dbReference type="Proteomes" id="UP000529783">
    <property type="component" value="Unassembled WGS sequence"/>
</dbReference>
<dbReference type="PANTHER" id="PTHR43780:SF2">
    <property type="entry name" value="1-AMINOCYCLOPROPANE-1-CARBOXYLATE DEAMINASE-RELATED"/>
    <property type="match status" value="1"/>
</dbReference>